<dbReference type="PANTHER" id="PTHR24126:SF14">
    <property type="entry name" value="ANK_REP_REGION DOMAIN-CONTAINING PROTEIN"/>
    <property type="match status" value="1"/>
</dbReference>
<feature type="repeat" description="ANK" evidence="3">
    <location>
        <begin position="1"/>
        <end position="32"/>
    </location>
</feature>
<reference evidence="4" key="1">
    <citation type="journal article" date="2023" name="Mol. Phylogenet. Evol.">
        <title>Genome-scale phylogeny and comparative genomics of the fungal order Sordariales.</title>
        <authorList>
            <person name="Hensen N."/>
            <person name="Bonometti L."/>
            <person name="Westerberg I."/>
            <person name="Brannstrom I.O."/>
            <person name="Guillou S."/>
            <person name="Cros-Aarteil S."/>
            <person name="Calhoun S."/>
            <person name="Haridas S."/>
            <person name="Kuo A."/>
            <person name="Mondo S."/>
            <person name="Pangilinan J."/>
            <person name="Riley R."/>
            <person name="LaButti K."/>
            <person name="Andreopoulos B."/>
            <person name="Lipzen A."/>
            <person name="Chen C."/>
            <person name="Yan M."/>
            <person name="Daum C."/>
            <person name="Ng V."/>
            <person name="Clum A."/>
            <person name="Steindorff A."/>
            <person name="Ohm R.A."/>
            <person name="Martin F."/>
            <person name="Silar P."/>
            <person name="Natvig D.O."/>
            <person name="Lalanne C."/>
            <person name="Gautier V."/>
            <person name="Ament-Velasquez S.L."/>
            <person name="Kruys A."/>
            <person name="Hutchinson M.I."/>
            <person name="Powell A.J."/>
            <person name="Barry K."/>
            <person name="Miller A.N."/>
            <person name="Grigoriev I.V."/>
            <person name="Debuchy R."/>
            <person name="Gladieux P."/>
            <person name="Hiltunen Thoren M."/>
            <person name="Johannesson H."/>
        </authorList>
    </citation>
    <scope>NUCLEOTIDE SEQUENCE</scope>
    <source>
        <strain evidence="4">CBS 958.72</strain>
    </source>
</reference>
<dbReference type="Gene3D" id="1.25.40.20">
    <property type="entry name" value="Ankyrin repeat-containing domain"/>
    <property type="match status" value="1"/>
</dbReference>
<sequence>SLAPLHLAAWRGLDDVVERLLSCGASVDVFAGAPYGKLTFLLLAIVKGNISTATLLLANGASPNLLHEDNPFSTTLHLVCILGHTDLVKPLMATASVQADPSKLLECYAWWGVSDEPAILKLLVEEGAGFYNGLVDRLRSRQKYQSLLALLHTKEYRNTITSQGQGPAIARQFLRSVNLSELDTEIADQIIRQLFDLSIDTDLCADPDFTLEPLLSPLDFPDMLKLLPIFLERGMDVNRGTNIRTGYLSGEDLPDSYPGGSLLYQASTYTKYRYKEDSAAQLGVVRLLLQHGAHIDAQTKGNCL</sequence>
<accession>A0AAE0N5G5</accession>
<dbReference type="InterPro" id="IPR036770">
    <property type="entry name" value="Ankyrin_rpt-contain_sf"/>
</dbReference>
<keyword evidence="1" id="KW-0677">Repeat</keyword>
<name>A0AAE0N5G5_9PEZI</name>
<dbReference type="SMART" id="SM00248">
    <property type="entry name" value="ANK"/>
    <property type="match status" value="4"/>
</dbReference>
<dbReference type="SUPFAM" id="SSF48403">
    <property type="entry name" value="Ankyrin repeat"/>
    <property type="match status" value="1"/>
</dbReference>
<organism evidence="4 5">
    <name type="scientific">Lasiosphaeria ovina</name>
    <dbReference type="NCBI Taxonomy" id="92902"/>
    <lineage>
        <taxon>Eukaryota</taxon>
        <taxon>Fungi</taxon>
        <taxon>Dikarya</taxon>
        <taxon>Ascomycota</taxon>
        <taxon>Pezizomycotina</taxon>
        <taxon>Sordariomycetes</taxon>
        <taxon>Sordariomycetidae</taxon>
        <taxon>Sordariales</taxon>
        <taxon>Lasiosphaeriaceae</taxon>
        <taxon>Lasiosphaeria</taxon>
    </lineage>
</organism>
<evidence type="ECO:0000313" key="4">
    <source>
        <dbReference type="EMBL" id="KAK3370980.1"/>
    </source>
</evidence>
<dbReference type="PANTHER" id="PTHR24126">
    <property type="entry name" value="ANKYRIN REPEAT, PH AND SEC7 DOMAIN CONTAINING PROTEIN SECG-RELATED"/>
    <property type="match status" value="1"/>
</dbReference>
<dbReference type="PROSITE" id="PS50088">
    <property type="entry name" value="ANK_REPEAT"/>
    <property type="match status" value="1"/>
</dbReference>
<protein>
    <submittedName>
        <fullName evidence="4">Ankyrin repeat-containing domain protein</fullName>
    </submittedName>
</protein>
<proteinExistence type="predicted"/>
<dbReference type="EMBL" id="JAULSN010000005">
    <property type="protein sequence ID" value="KAK3370980.1"/>
    <property type="molecule type" value="Genomic_DNA"/>
</dbReference>
<evidence type="ECO:0000256" key="3">
    <source>
        <dbReference type="PROSITE-ProRule" id="PRU00023"/>
    </source>
</evidence>
<dbReference type="InterPro" id="IPR002110">
    <property type="entry name" value="Ankyrin_rpt"/>
</dbReference>
<keyword evidence="2 3" id="KW-0040">ANK repeat</keyword>
<feature type="non-terminal residue" evidence="4">
    <location>
        <position position="304"/>
    </location>
</feature>
<evidence type="ECO:0000313" key="5">
    <source>
        <dbReference type="Proteomes" id="UP001287356"/>
    </source>
</evidence>
<evidence type="ECO:0000256" key="1">
    <source>
        <dbReference type="ARBA" id="ARBA00022737"/>
    </source>
</evidence>
<dbReference type="PROSITE" id="PS50297">
    <property type="entry name" value="ANK_REP_REGION"/>
    <property type="match status" value="1"/>
</dbReference>
<feature type="non-terminal residue" evidence="4">
    <location>
        <position position="1"/>
    </location>
</feature>
<evidence type="ECO:0000256" key="2">
    <source>
        <dbReference type="ARBA" id="ARBA00023043"/>
    </source>
</evidence>
<dbReference type="AlphaFoldDB" id="A0AAE0N5G5"/>
<gene>
    <name evidence="4" type="ORF">B0T24DRAFT_510746</name>
</gene>
<reference evidence="4" key="2">
    <citation type="submission" date="2023-06" db="EMBL/GenBank/DDBJ databases">
        <authorList>
            <consortium name="Lawrence Berkeley National Laboratory"/>
            <person name="Haridas S."/>
            <person name="Hensen N."/>
            <person name="Bonometti L."/>
            <person name="Westerberg I."/>
            <person name="Brannstrom I.O."/>
            <person name="Guillou S."/>
            <person name="Cros-Aarteil S."/>
            <person name="Calhoun S."/>
            <person name="Kuo A."/>
            <person name="Mondo S."/>
            <person name="Pangilinan J."/>
            <person name="Riley R."/>
            <person name="Labutti K."/>
            <person name="Andreopoulos B."/>
            <person name="Lipzen A."/>
            <person name="Chen C."/>
            <person name="Yanf M."/>
            <person name="Daum C."/>
            <person name="Ng V."/>
            <person name="Clum A."/>
            <person name="Steindorff A."/>
            <person name="Ohm R."/>
            <person name="Martin F."/>
            <person name="Silar P."/>
            <person name="Natvig D."/>
            <person name="Lalanne C."/>
            <person name="Gautier V."/>
            <person name="Ament-Velasquez S.L."/>
            <person name="Kruys A."/>
            <person name="Hutchinson M.I."/>
            <person name="Powell A.J."/>
            <person name="Barry K."/>
            <person name="Miller A.N."/>
            <person name="Grigoriev I.V."/>
            <person name="Debuchy R."/>
            <person name="Gladieux P."/>
            <person name="Thoren M.H."/>
            <person name="Johannesson H."/>
        </authorList>
    </citation>
    <scope>NUCLEOTIDE SEQUENCE</scope>
    <source>
        <strain evidence="4">CBS 958.72</strain>
    </source>
</reference>
<keyword evidence="5" id="KW-1185">Reference proteome</keyword>
<comment type="caution">
    <text evidence="4">The sequence shown here is derived from an EMBL/GenBank/DDBJ whole genome shotgun (WGS) entry which is preliminary data.</text>
</comment>
<dbReference type="Pfam" id="PF00023">
    <property type="entry name" value="Ank"/>
    <property type="match status" value="2"/>
</dbReference>
<dbReference type="Proteomes" id="UP001287356">
    <property type="component" value="Unassembled WGS sequence"/>
</dbReference>